<accession>A0A5S3V5R8</accession>
<name>A0A5S3V5R8_9GAMM</name>
<dbReference type="Pfam" id="PF11066">
    <property type="entry name" value="DUF2867"/>
    <property type="match status" value="1"/>
</dbReference>
<organism evidence="1 2">
    <name type="scientific">Pseudoalteromonas aurantia</name>
    <dbReference type="NCBI Taxonomy" id="43654"/>
    <lineage>
        <taxon>Bacteria</taxon>
        <taxon>Pseudomonadati</taxon>
        <taxon>Pseudomonadota</taxon>
        <taxon>Gammaproteobacteria</taxon>
        <taxon>Alteromonadales</taxon>
        <taxon>Pseudoalteromonadaceae</taxon>
        <taxon>Pseudoalteromonas</taxon>
    </lineage>
</organism>
<dbReference type="AlphaFoldDB" id="A0A5S3V5R8"/>
<evidence type="ECO:0000313" key="1">
    <source>
        <dbReference type="EMBL" id="TMO66498.1"/>
    </source>
</evidence>
<reference evidence="2" key="2">
    <citation type="submission" date="2019-06" db="EMBL/GenBank/DDBJ databases">
        <title>Co-occurence of chitin degradation, pigmentation and bioactivity in marine Pseudoalteromonas.</title>
        <authorList>
            <person name="Sonnenschein E.C."/>
            <person name="Bech P.K."/>
        </authorList>
    </citation>
    <scope>NUCLEOTIDE SEQUENCE [LARGE SCALE GENOMIC DNA]</scope>
    <source>
        <strain evidence="2">S3790</strain>
    </source>
</reference>
<comment type="caution">
    <text evidence="1">The sequence shown here is derived from an EMBL/GenBank/DDBJ whole genome shotgun (WGS) entry which is preliminary data.</text>
</comment>
<gene>
    <name evidence="1" type="ORF">CWC19_15990</name>
</gene>
<dbReference type="EMBL" id="PNBX01000074">
    <property type="protein sequence ID" value="TMO66498.1"/>
    <property type="molecule type" value="Genomic_DNA"/>
</dbReference>
<dbReference type="OrthoDB" id="7058586at2"/>
<protein>
    <submittedName>
        <fullName evidence="1">DUF2867 domain-containing protein</fullName>
    </submittedName>
</protein>
<dbReference type="InterPro" id="IPR021295">
    <property type="entry name" value="DUF2867"/>
</dbReference>
<reference evidence="1 2" key="1">
    <citation type="submission" date="2018-01" db="EMBL/GenBank/DDBJ databases">
        <authorList>
            <person name="Paulsen S."/>
            <person name="Gram L.K."/>
        </authorList>
    </citation>
    <scope>NUCLEOTIDE SEQUENCE [LARGE SCALE GENOMIC DNA]</scope>
    <source>
        <strain evidence="1 2">S3790</strain>
    </source>
</reference>
<sequence length="167" mass="18901">MWKVTAKPIPTNDFLASQRTKYSFRDALSAPLSKPTLSAAKAQLSIFSHMPKWVNTLMSIRNKIVKYFGFKVGSTTSLEMKKTDLKLGDAAGFMTVISVKDHEVISFAEDKHMQFYMSVTTDDQQTTVSTLVNLKTPIGRLYMAMITPFHWVIARVVIHNAVKEQRL</sequence>
<dbReference type="RefSeq" id="WP_138592786.1">
    <property type="nucleotide sequence ID" value="NZ_PNBX01000074.1"/>
</dbReference>
<proteinExistence type="predicted"/>
<dbReference type="Proteomes" id="UP000307217">
    <property type="component" value="Unassembled WGS sequence"/>
</dbReference>
<evidence type="ECO:0000313" key="2">
    <source>
        <dbReference type="Proteomes" id="UP000307217"/>
    </source>
</evidence>